<feature type="region of interest" description="Disordered" evidence="1">
    <location>
        <begin position="1"/>
        <end position="36"/>
    </location>
</feature>
<gene>
    <name evidence="3" type="ORF">LX64_04678</name>
</gene>
<dbReference type="Pfam" id="PF09722">
    <property type="entry name" value="Xre_MbcA_ParS_C"/>
    <property type="match status" value="1"/>
</dbReference>
<sequence>MTSIPNNSPKGNKKSVLPSQSNITHPTSETTWHHNGHATSLEGKFEKYIAQPRTIVSMALKGVKTDVFYAFARIIDVPDKLLADLINTSSKTISNYRETNKALEPVKGEHLLKLIALFRKGEEVLGNLNEFHGWLTKPQAGQIVPIAYLVTPGGIDLVAEELDRITHGYAI</sequence>
<feature type="compositionally biased region" description="Polar residues" evidence="1">
    <location>
        <begin position="1"/>
        <end position="10"/>
    </location>
</feature>
<evidence type="ECO:0000259" key="2">
    <source>
        <dbReference type="Pfam" id="PF09722"/>
    </source>
</evidence>
<keyword evidence="4" id="KW-1185">Reference proteome</keyword>
<name>A0A327Q3W2_9BACT</name>
<dbReference type="OrthoDB" id="5770459at2"/>
<feature type="domain" description="Antitoxin Xre/MbcA/ParS-like toxin-binding" evidence="2">
    <location>
        <begin position="121"/>
        <end position="168"/>
    </location>
</feature>
<dbReference type="Proteomes" id="UP000249547">
    <property type="component" value="Unassembled WGS sequence"/>
</dbReference>
<accession>A0A327Q3W2</accession>
<dbReference type="InterPro" id="IPR024467">
    <property type="entry name" value="Xre/MbcA/ParS-like_toxin-bd"/>
</dbReference>
<dbReference type="RefSeq" id="WP_111600064.1">
    <property type="nucleotide sequence ID" value="NZ_QLLL01000011.1"/>
</dbReference>
<reference evidence="3 4" key="1">
    <citation type="submission" date="2018-06" db="EMBL/GenBank/DDBJ databases">
        <title>Genomic Encyclopedia of Archaeal and Bacterial Type Strains, Phase II (KMG-II): from individual species to whole genera.</title>
        <authorList>
            <person name="Goeker M."/>
        </authorList>
    </citation>
    <scope>NUCLEOTIDE SEQUENCE [LARGE SCALE GENOMIC DNA]</scope>
    <source>
        <strain evidence="3 4">DSM 23857</strain>
    </source>
</reference>
<feature type="compositionally biased region" description="Polar residues" evidence="1">
    <location>
        <begin position="17"/>
        <end position="30"/>
    </location>
</feature>
<dbReference type="EMBL" id="QLLL01000011">
    <property type="protein sequence ID" value="RAI98693.1"/>
    <property type="molecule type" value="Genomic_DNA"/>
</dbReference>
<evidence type="ECO:0000256" key="1">
    <source>
        <dbReference type="SAM" id="MobiDB-lite"/>
    </source>
</evidence>
<protein>
    <submittedName>
        <fullName evidence="3">Uncharacterized protein DUF2384</fullName>
    </submittedName>
</protein>
<dbReference type="AlphaFoldDB" id="A0A327Q3W2"/>
<proteinExistence type="predicted"/>
<evidence type="ECO:0000313" key="3">
    <source>
        <dbReference type="EMBL" id="RAI98693.1"/>
    </source>
</evidence>
<comment type="caution">
    <text evidence="3">The sequence shown here is derived from an EMBL/GenBank/DDBJ whole genome shotgun (WGS) entry which is preliminary data.</text>
</comment>
<evidence type="ECO:0000313" key="4">
    <source>
        <dbReference type="Proteomes" id="UP000249547"/>
    </source>
</evidence>
<organism evidence="3 4">
    <name type="scientific">Chitinophaga skermanii</name>
    <dbReference type="NCBI Taxonomy" id="331697"/>
    <lineage>
        <taxon>Bacteria</taxon>
        <taxon>Pseudomonadati</taxon>
        <taxon>Bacteroidota</taxon>
        <taxon>Chitinophagia</taxon>
        <taxon>Chitinophagales</taxon>
        <taxon>Chitinophagaceae</taxon>
        <taxon>Chitinophaga</taxon>
    </lineage>
</organism>